<feature type="compositionally biased region" description="Low complexity" evidence="1">
    <location>
        <begin position="57"/>
        <end position="67"/>
    </location>
</feature>
<reference evidence="3" key="1">
    <citation type="submission" date="2022-10" db="EMBL/GenBank/DDBJ databases">
        <title>Genome assembly of Pristionchus species.</title>
        <authorList>
            <person name="Yoshida K."/>
            <person name="Sommer R.J."/>
        </authorList>
    </citation>
    <scope>NUCLEOTIDE SEQUENCE [LARGE SCALE GENOMIC DNA]</scope>
    <source>
        <strain evidence="3">RS5460</strain>
    </source>
</reference>
<feature type="non-terminal residue" evidence="2">
    <location>
        <position position="1"/>
    </location>
</feature>
<organism evidence="2 3">
    <name type="scientific">Pristionchus mayeri</name>
    <dbReference type="NCBI Taxonomy" id="1317129"/>
    <lineage>
        <taxon>Eukaryota</taxon>
        <taxon>Metazoa</taxon>
        <taxon>Ecdysozoa</taxon>
        <taxon>Nematoda</taxon>
        <taxon>Chromadorea</taxon>
        <taxon>Rhabditida</taxon>
        <taxon>Rhabditina</taxon>
        <taxon>Diplogasteromorpha</taxon>
        <taxon>Diplogasteroidea</taxon>
        <taxon>Neodiplogasteridae</taxon>
        <taxon>Pristionchus</taxon>
    </lineage>
</organism>
<dbReference type="Proteomes" id="UP001328107">
    <property type="component" value="Unassembled WGS sequence"/>
</dbReference>
<keyword evidence="3" id="KW-1185">Reference proteome</keyword>
<dbReference type="AlphaFoldDB" id="A0AAN5D4Z6"/>
<sequence>LLPTMKNGDDTSAKTTVKRMASRKRKWSYAELRGAEENWNLAIQSLRPESAPPTRCSSSENSSQDDSIAAPRKLTRWPRSTLVTRMTI</sequence>
<evidence type="ECO:0000256" key="1">
    <source>
        <dbReference type="SAM" id="MobiDB-lite"/>
    </source>
</evidence>
<dbReference type="EMBL" id="BTRK01000005">
    <property type="protein sequence ID" value="GMR55825.1"/>
    <property type="molecule type" value="Genomic_DNA"/>
</dbReference>
<protein>
    <submittedName>
        <fullName evidence="2">Uncharacterized protein</fullName>
    </submittedName>
</protein>
<gene>
    <name evidence="2" type="ORF">PMAYCL1PPCAC_26020</name>
</gene>
<name>A0AAN5D4Z6_9BILA</name>
<evidence type="ECO:0000313" key="3">
    <source>
        <dbReference type="Proteomes" id="UP001328107"/>
    </source>
</evidence>
<evidence type="ECO:0000313" key="2">
    <source>
        <dbReference type="EMBL" id="GMR55825.1"/>
    </source>
</evidence>
<proteinExistence type="predicted"/>
<accession>A0AAN5D4Z6</accession>
<comment type="caution">
    <text evidence="2">The sequence shown here is derived from an EMBL/GenBank/DDBJ whole genome shotgun (WGS) entry which is preliminary data.</text>
</comment>
<feature type="region of interest" description="Disordered" evidence="1">
    <location>
        <begin position="48"/>
        <end position="88"/>
    </location>
</feature>